<gene>
    <name evidence="1" type="ORF">TIFTF001_045997</name>
</gene>
<accession>A0AA87ZKG9</accession>
<proteinExistence type="predicted"/>
<protein>
    <submittedName>
        <fullName evidence="1">Uncharacterized protein</fullName>
    </submittedName>
</protein>
<comment type="caution">
    <text evidence="1">The sequence shown here is derived from an EMBL/GenBank/DDBJ whole genome shotgun (WGS) entry which is preliminary data.</text>
</comment>
<dbReference type="EMBL" id="BTGU01004355">
    <property type="protein sequence ID" value="GMN25881.1"/>
    <property type="molecule type" value="Genomic_DNA"/>
</dbReference>
<dbReference type="Proteomes" id="UP001187192">
    <property type="component" value="Unassembled WGS sequence"/>
</dbReference>
<evidence type="ECO:0000313" key="1">
    <source>
        <dbReference type="EMBL" id="GMN25881.1"/>
    </source>
</evidence>
<reference evidence="1" key="1">
    <citation type="submission" date="2023-07" db="EMBL/GenBank/DDBJ databases">
        <title>draft genome sequence of fig (Ficus carica).</title>
        <authorList>
            <person name="Takahashi T."/>
            <person name="Nishimura K."/>
        </authorList>
    </citation>
    <scope>NUCLEOTIDE SEQUENCE</scope>
</reference>
<name>A0AA87ZKG9_FICCA</name>
<dbReference type="AlphaFoldDB" id="A0AA87ZKG9"/>
<feature type="non-terminal residue" evidence="1">
    <location>
        <position position="1"/>
    </location>
</feature>
<organism evidence="1 2">
    <name type="scientific">Ficus carica</name>
    <name type="common">Common fig</name>
    <dbReference type="NCBI Taxonomy" id="3494"/>
    <lineage>
        <taxon>Eukaryota</taxon>
        <taxon>Viridiplantae</taxon>
        <taxon>Streptophyta</taxon>
        <taxon>Embryophyta</taxon>
        <taxon>Tracheophyta</taxon>
        <taxon>Spermatophyta</taxon>
        <taxon>Magnoliopsida</taxon>
        <taxon>eudicotyledons</taxon>
        <taxon>Gunneridae</taxon>
        <taxon>Pentapetalae</taxon>
        <taxon>rosids</taxon>
        <taxon>fabids</taxon>
        <taxon>Rosales</taxon>
        <taxon>Moraceae</taxon>
        <taxon>Ficeae</taxon>
        <taxon>Ficus</taxon>
    </lineage>
</organism>
<evidence type="ECO:0000313" key="2">
    <source>
        <dbReference type="Proteomes" id="UP001187192"/>
    </source>
</evidence>
<keyword evidence="2" id="KW-1185">Reference proteome</keyword>
<sequence>RILALPEWSFELVLGVWHRLLQRRSALVLEHWLEAFSLPLLTLKKQGHLASLNR</sequence>